<evidence type="ECO:0000256" key="2">
    <source>
        <dbReference type="ARBA" id="ARBA00023002"/>
    </source>
</evidence>
<dbReference type="InterPro" id="IPR016161">
    <property type="entry name" value="Ald_DH/histidinol_DH"/>
</dbReference>
<dbReference type="InterPro" id="IPR029510">
    <property type="entry name" value="Ald_DH_CS_GLU"/>
</dbReference>
<accession>A0A0M2H600</accession>
<organism evidence="6 7">
    <name type="scientific">Microbacterium terrae</name>
    <dbReference type="NCBI Taxonomy" id="69369"/>
    <lineage>
        <taxon>Bacteria</taxon>
        <taxon>Bacillati</taxon>
        <taxon>Actinomycetota</taxon>
        <taxon>Actinomycetes</taxon>
        <taxon>Micrococcales</taxon>
        <taxon>Microbacteriaceae</taxon>
        <taxon>Microbacterium</taxon>
    </lineage>
</organism>
<evidence type="ECO:0000256" key="3">
    <source>
        <dbReference type="PROSITE-ProRule" id="PRU10007"/>
    </source>
</evidence>
<dbReference type="InterPro" id="IPR016162">
    <property type="entry name" value="Ald_DH_N"/>
</dbReference>
<dbReference type="InterPro" id="IPR015590">
    <property type="entry name" value="Aldehyde_DH_dom"/>
</dbReference>
<dbReference type="SUPFAM" id="SSF53720">
    <property type="entry name" value="ALDH-like"/>
    <property type="match status" value="1"/>
</dbReference>
<evidence type="ECO:0000256" key="4">
    <source>
        <dbReference type="RuleBase" id="RU003345"/>
    </source>
</evidence>
<dbReference type="FunFam" id="3.40.605.10:FF:000005">
    <property type="entry name" value="Succinate-semialdehyde dehydrogenase I"/>
    <property type="match status" value="1"/>
</dbReference>
<dbReference type="InterPro" id="IPR050740">
    <property type="entry name" value="Aldehyde_DH_Superfamily"/>
</dbReference>
<dbReference type="RefSeq" id="WP_045275822.1">
    <property type="nucleotide sequence ID" value="NZ_BAAAUP010000008.1"/>
</dbReference>
<dbReference type="FunFam" id="3.40.309.10:FF:000004">
    <property type="entry name" value="Succinate-semialdehyde dehydrogenase I"/>
    <property type="match status" value="1"/>
</dbReference>
<protein>
    <submittedName>
        <fullName evidence="6">Succinate-semialdehyde dehydrogenase [NADP(+)] GabD</fullName>
        <ecNumber evidence="6">1.2.1.79</ecNumber>
    </submittedName>
</protein>
<comment type="caution">
    <text evidence="6">The sequence shown here is derived from an EMBL/GenBank/DDBJ whole genome shotgun (WGS) entry which is preliminary data.</text>
</comment>
<keyword evidence="7" id="KW-1185">Reference proteome</keyword>
<dbReference type="GO" id="GO:0036243">
    <property type="term" value="F:succinate-semialdehyde dehydrogenase (NADP+) activity"/>
    <property type="evidence" value="ECO:0007669"/>
    <property type="project" value="UniProtKB-EC"/>
</dbReference>
<gene>
    <name evidence="6" type="primary">gabD</name>
    <name evidence="6" type="ORF">RS81_01882</name>
</gene>
<keyword evidence="2 4" id="KW-0560">Oxidoreductase</keyword>
<dbReference type="EC" id="1.2.1.79" evidence="6"/>
<sequence>MPRHPSTDEGVPVTVTTPTVSRESELLASVPDALFIGGEWRAASAGKTLKVYDPSNGQVVKEIADASPADGIAALDAAVEAFPSWAATPARERAEILRRAFDLLQERKEDFALLMTVEMGKPLAEARGEVAYGGEFLRWFSEETARIQGRYGDNPEGTGRMIVSQHPVGPCFLITPWNFPLAMATRKIAPALAAGCTVVIKPAELTPLTTLAFAKLLEDAGLPKGVVNVFTTSTSGAVSEPIIRDPRLRKLSFTGSTQVGQRLLEQAAQGVLRTSMELGGNAPFVVFDDADLDKAVDGAMAAKFRNIGQACTAANRFIVHRSVAGEFARRVTERVDALKIGRGTEDGVAIGPLIDDRAVAKAAALVADAVARGAQVQTGGEALDGPGTFYQPTVVTDVQAGSDILREEIFGPVLAIVPFDTEDEAVALANDTEYGLVSYVFTESLARGQRMIERLETGMMGLNMGVVSNAAAPFGGWKMSGLGREGGAEGIHEYLQTKYTLTPNPF</sequence>
<dbReference type="PANTHER" id="PTHR43353:SF5">
    <property type="entry name" value="SUCCINATE-SEMIALDEHYDE DEHYDROGENASE, MITOCHONDRIAL"/>
    <property type="match status" value="1"/>
</dbReference>
<evidence type="ECO:0000313" key="7">
    <source>
        <dbReference type="Proteomes" id="UP000033956"/>
    </source>
</evidence>
<dbReference type="PROSITE" id="PS00687">
    <property type="entry name" value="ALDEHYDE_DEHYDR_GLU"/>
    <property type="match status" value="1"/>
</dbReference>
<dbReference type="GO" id="GO:0004777">
    <property type="term" value="F:succinate-semialdehyde dehydrogenase (NAD+) activity"/>
    <property type="evidence" value="ECO:0007669"/>
    <property type="project" value="TreeGrafter"/>
</dbReference>
<reference evidence="6 7" key="1">
    <citation type="submission" date="2015-02" db="EMBL/GenBank/DDBJ databases">
        <title>Draft genome sequences of ten Microbacterium spp. with emphasis on heavy metal contaminated environments.</title>
        <authorList>
            <person name="Corretto E."/>
        </authorList>
    </citation>
    <scope>NUCLEOTIDE SEQUENCE [LARGE SCALE GENOMIC DNA]</scope>
    <source>
        <strain evidence="6 7">DSM 12510</strain>
    </source>
</reference>
<dbReference type="PANTHER" id="PTHR43353">
    <property type="entry name" value="SUCCINATE-SEMIALDEHYDE DEHYDROGENASE, MITOCHONDRIAL"/>
    <property type="match status" value="1"/>
</dbReference>
<dbReference type="Gene3D" id="3.40.605.10">
    <property type="entry name" value="Aldehyde Dehydrogenase, Chain A, domain 1"/>
    <property type="match status" value="1"/>
</dbReference>
<comment type="similarity">
    <text evidence="1 4">Belongs to the aldehyde dehydrogenase family.</text>
</comment>
<dbReference type="CDD" id="cd07103">
    <property type="entry name" value="ALDH_F5_SSADH_GabD"/>
    <property type="match status" value="1"/>
</dbReference>
<dbReference type="AlphaFoldDB" id="A0A0M2H600"/>
<dbReference type="InterPro" id="IPR016163">
    <property type="entry name" value="Ald_DH_C"/>
</dbReference>
<dbReference type="PATRIC" id="fig|92835.4.peg.1905"/>
<name>A0A0M2H600_9MICO</name>
<evidence type="ECO:0000259" key="5">
    <source>
        <dbReference type="Pfam" id="PF00171"/>
    </source>
</evidence>
<dbReference type="Pfam" id="PF00171">
    <property type="entry name" value="Aldedh"/>
    <property type="match status" value="1"/>
</dbReference>
<proteinExistence type="inferred from homology"/>
<dbReference type="FunFam" id="3.40.605.10:FF:000026">
    <property type="entry name" value="Aldehyde dehydrogenase, putative"/>
    <property type="match status" value="1"/>
</dbReference>
<dbReference type="EMBL" id="JYIZ01000049">
    <property type="protein sequence ID" value="KJL39466.1"/>
    <property type="molecule type" value="Genomic_DNA"/>
</dbReference>
<feature type="active site" evidence="3">
    <location>
        <position position="277"/>
    </location>
</feature>
<feature type="domain" description="Aldehyde dehydrogenase" evidence="5">
    <location>
        <begin position="40"/>
        <end position="499"/>
    </location>
</feature>
<dbReference type="STRING" id="92835.RS81_01882"/>
<dbReference type="OrthoDB" id="6882680at2"/>
<dbReference type="Proteomes" id="UP000033956">
    <property type="component" value="Unassembled WGS sequence"/>
</dbReference>
<evidence type="ECO:0000313" key="6">
    <source>
        <dbReference type="EMBL" id="KJL39466.1"/>
    </source>
</evidence>
<evidence type="ECO:0000256" key="1">
    <source>
        <dbReference type="ARBA" id="ARBA00009986"/>
    </source>
</evidence>
<dbReference type="GO" id="GO:0009450">
    <property type="term" value="P:gamma-aminobutyric acid catabolic process"/>
    <property type="evidence" value="ECO:0007669"/>
    <property type="project" value="TreeGrafter"/>
</dbReference>
<dbReference type="Gene3D" id="3.40.309.10">
    <property type="entry name" value="Aldehyde Dehydrogenase, Chain A, domain 2"/>
    <property type="match status" value="1"/>
</dbReference>